<dbReference type="PRINTS" id="PR00364">
    <property type="entry name" value="DISEASERSIST"/>
</dbReference>
<proteinExistence type="predicted"/>
<dbReference type="SUPFAM" id="SSF52540">
    <property type="entry name" value="P-loop containing nucleoside triphosphate hydrolases"/>
    <property type="match status" value="2"/>
</dbReference>
<dbReference type="PANTHER" id="PTHR36766:SF61">
    <property type="entry name" value="NB-ARC DOMAIN DISEASE RESISTANCE PROTEIN"/>
    <property type="match status" value="1"/>
</dbReference>
<evidence type="ECO:0000259" key="5">
    <source>
        <dbReference type="Pfam" id="PF00931"/>
    </source>
</evidence>
<dbReference type="Gene3D" id="3.80.10.10">
    <property type="entry name" value="Ribonuclease Inhibitor"/>
    <property type="match status" value="4"/>
</dbReference>
<evidence type="ECO:0000256" key="3">
    <source>
        <dbReference type="ARBA" id="ARBA00022821"/>
    </source>
</evidence>
<dbReference type="FunFam" id="3.40.50.300:FF:001091">
    <property type="entry name" value="Probable disease resistance protein At1g61300"/>
    <property type="match status" value="2"/>
</dbReference>
<dbReference type="InterPro" id="IPR027417">
    <property type="entry name" value="P-loop_NTPase"/>
</dbReference>
<dbReference type="InterPro" id="IPR032675">
    <property type="entry name" value="LRR_dom_sf"/>
</dbReference>
<name>A0A2N9H180_FAGSY</name>
<keyword evidence="3" id="KW-0611">Plant defense</keyword>
<feature type="domain" description="NB-ARC" evidence="5">
    <location>
        <begin position="55"/>
        <end position="226"/>
    </location>
</feature>
<dbReference type="InterPro" id="IPR042197">
    <property type="entry name" value="Apaf_helical"/>
</dbReference>
<keyword evidence="4" id="KW-0067">ATP-binding</keyword>
<reference evidence="9" key="1">
    <citation type="submission" date="2018-02" db="EMBL/GenBank/DDBJ databases">
        <authorList>
            <person name="Cohen D.B."/>
            <person name="Kent A.D."/>
        </authorList>
    </citation>
    <scope>NUCLEOTIDE SEQUENCE</scope>
</reference>
<feature type="domain" description="Disease resistance protein winged helix" evidence="7">
    <location>
        <begin position="311"/>
        <end position="380"/>
    </location>
</feature>
<dbReference type="InterPro" id="IPR058922">
    <property type="entry name" value="WHD_DRP"/>
</dbReference>
<dbReference type="Pfam" id="PF23598">
    <property type="entry name" value="LRR_14"/>
    <property type="match status" value="2"/>
</dbReference>
<dbReference type="EMBL" id="OIVN01002671">
    <property type="protein sequence ID" value="SPD05563.1"/>
    <property type="molecule type" value="Genomic_DNA"/>
</dbReference>
<dbReference type="Gene3D" id="3.40.50.300">
    <property type="entry name" value="P-loop containing nucleotide triphosphate hydrolases"/>
    <property type="match status" value="2"/>
</dbReference>
<dbReference type="GO" id="GO:0051707">
    <property type="term" value="P:response to other organism"/>
    <property type="evidence" value="ECO:0007669"/>
    <property type="project" value="UniProtKB-ARBA"/>
</dbReference>
<dbReference type="Gene3D" id="1.10.8.430">
    <property type="entry name" value="Helical domain of apoptotic protease-activating factors"/>
    <property type="match status" value="2"/>
</dbReference>
<dbReference type="SMART" id="SM00367">
    <property type="entry name" value="LRR_CC"/>
    <property type="match status" value="6"/>
</dbReference>
<evidence type="ECO:0000259" key="7">
    <source>
        <dbReference type="Pfam" id="PF23559"/>
    </source>
</evidence>
<accession>A0A2N9H180</accession>
<evidence type="ECO:0000256" key="4">
    <source>
        <dbReference type="ARBA" id="ARBA00022840"/>
    </source>
</evidence>
<evidence type="ECO:0000313" key="9">
    <source>
        <dbReference type="EMBL" id="SPD05563.1"/>
    </source>
</evidence>
<dbReference type="InterPro" id="IPR036388">
    <property type="entry name" value="WH-like_DNA-bd_sf"/>
</dbReference>
<sequence>MAHKIKGIRKRVDYIAADKDKFNLAEQLENRKITLHERRDMTHSFVHPSNVIGRDDDKKEIIDLLMIQDGRTNVNVIPIVGIGGLGKTTLAKVVYNDEWVVSHFELRMWVCVFDDFDVIRLIKEILKSANCKIDENLSMDQLQIRLRECLKDKKFLLVLDDVWNEDRNKWLELEALLLGGCNGSKIIVTTRNDSVAAIMGTTLTFNLDGLSQEDCLSLFVKLAFKEGEEKQYPNLFEIGKEIVEKSKGVPLAVRTLAGILYSKVDEREWKFVRDNEIWLLEQKDNDILPALRLSYNQLPFHLKQCFAYCSLFPKDYKFKSVELIQFWMAHGILQSHGNQELEDVGDLYIKELWSRSFFQVVYEDLHFYSFVMHDLMHDLALSVAQVDCSIVTKKSVVDEKVYHLSFLDSSHEIATQLQKLSRVRTIIFQTKQQASLVEECITRFKYLRVLVLSDSSFEVLSSSIGILKHLRYLNLSCNWSLKKLPDSICELYNLQTLQLGGCDNLERLPKGIRNMINLRVLEVTTKHTFLLESSVGCLNSLCNFVVVRCPSLKCLFEGMDGCLANLRTLVIDNCPNLTSLSLSIKHLTSLEILIIDNCEKLSLTEGEASQDLKLGLQKLRIDFLQKLAVLTQWLQGSANTLQHLEIEECYNFTALPEWLPSLKSLQTLLIIDCPKLSSLPEGMQGLTALRKLMIRDCPNLSRKLIQEDWHKIAHVPDVDLDEDSGCSSEIDDDMSSYLPEEDDEGCTSEEHDEGRSLEQLGSFTYQEFCLAWGVGRDLTKVKHTVSAIESVLLDAEEKQASNHRLHTWLGDLKDVLKDADNVLDEFQYRALQKEAMKRYGSTSKKMRLQLLRINSILHKRLEDRTTTMHRDITHSFVNPSNVIGRDDDKKIIINLLMHQDVGASKDAGKNVSVIPIVGIGGLGKTTIAKLVYNDERVVSHFQLRMWVCVTEDFDVKRLITEMLESAKVTVDEKMGVDALQKSLRELLKDKKFLLVLDDVWNEDLKKWNELKDLLLDSCNGSKIIVTTWNDSVATKMGTAPTYNLHGLSEKDCLSLFVKLAFKEGEEKQYPNLLGIGKEIVKKCEGVPLAVETLAGLLYSKVDEREWKIVRDNEIWHLKQEKGDILPVLMLSYNHLPFHLRQCFAYCSFFPKDYQFSNIGLIQFWMAHGILQSPVNENQELEDVGDLYIKELLSRSFFQDVDVKDIFQYTFKMHDLIHDLALSIAKDECSVVTKQSSVAAKVCHLSILDNGQEVTTQLKKLSKVRTVIFQTEPPVSLVEECILRYKYLRVLSSKKSSFEELPSSIGTLIHLRFLNLEDNGKIKRLPNSICKLHNLQTLRLVGCENLERLPKGIRNMISIRSLTVTTKHTSLLENGELCLNSLRFLGIDECQHLKCLFEGMDGCLPYLRKLSVWDCPSLTSLSLNIKHLTALEVLCIVGCEELSLTEEEDNQNLKLSLRILKIVKLPKLEVLPQWLQGSANTLQHLDIEDCQNFTALPEWLPHLKSLQKLRIADCPKLSSLPEGMQALTALRELKIESVLN</sequence>
<evidence type="ECO:0000259" key="6">
    <source>
        <dbReference type="Pfam" id="PF18052"/>
    </source>
</evidence>
<organism evidence="9">
    <name type="scientific">Fagus sylvatica</name>
    <name type="common">Beechnut</name>
    <dbReference type="NCBI Taxonomy" id="28930"/>
    <lineage>
        <taxon>Eukaryota</taxon>
        <taxon>Viridiplantae</taxon>
        <taxon>Streptophyta</taxon>
        <taxon>Embryophyta</taxon>
        <taxon>Tracheophyta</taxon>
        <taxon>Spermatophyta</taxon>
        <taxon>Magnoliopsida</taxon>
        <taxon>eudicotyledons</taxon>
        <taxon>Gunneridae</taxon>
        <taxon>Pentapetalae</taxon>
        <taxon>rosids</taxon>
        <taxon>fabids</taxon>
        <taxon>Fagales</taxon>
        <taxon>Fagaceae</taxon>
        <taxon>Fagus</taxon>
    </lineage>
</organism>
<dbReference type="Gene3D" id="1.20.5.4130">
    <property type="match status" value="1"/>
</dbReference>
<dbReference type="Pfam" id="PF00931">
    <property type="entry name" value="NB-ARC"/>
    <property type="match status" value="2"/>
</dbReference>
<dbReference type="Gene3D" id="1.10.10.10">
    <property type="entry name" value="Winged helix-like DNA-binding domain superfamily/Winged helix DNA-binding domain"/>
    <property type="match status" value="2"/>
</dbReference>
<evidence type="ECO:0000256" key="1">
    <source>
        <dbReference type="ARBA" id="ARBA00022737"/>
    </source>
</evidence>
<evidence type="ECO:0000259" key="8">
    <source>
        <dbReference type="Pfam" id="PF23598"/>
    </source>
</evidence>
<dbReference type="SUPFAM" id="SSF52058">
    <property type="entry name" value="L domain-like"/>
    <property type="match status" value="2"/>
</dbReference>
<dbReference type="GO" id="GO:0005524">
    <property type="term" value="F:ATP binding"/>
    <property type="evidence" value="ECO:0007669"/>
    <property type="project" value="UniProtKB-KW"/>
</dbReference>
<feature type="domain" description="Disease resistance protein winged helix" evidence="7">
    <location>
        <begin position="1149"/>
        <end position="1220"/>
    </location>
</feature>
<feature type="domain" description="NB-ARC" evidence="5">
    <location>
        <begin position="909"/>
        <end position="1063"/>
    </location>
</feature>
<evidence type="ECO:0008006" key="10">
    <source>
        <dbReference type="Google" id="ProtNLM"/>
    </source>
</evidence>
<dbReference type="Pfam" id="PF18052">
    <property type="entry name" value="Rx_N"/>
    <property type="match status" value="1"/>
</dbReference>
<dbReference type="PANTHER" id="PTHR36766">
    <property type="entry name" value="PLANT BROAD-SPECTRUM MILDEW RESISTANCE PROTEIN RPW8"/>
    <property type="match status" value="1"/>
</dbReference>
<dbReference type="InterPro" id="IPR041118">
    <property type="entry name" value="Rx_N"/>
</dbReference>
<dbReference type="GO" id="GO:0043531">
    <property type="term" value="F:ADP binding"/>
    <property type="evidence" value="ECO:0007669"/>
    <property type="project" value="InterPro"/>
</dbReference>
<keyword evidence="2" id="KW-0547">Nucleotide-binding</keyword>
<dbReference type="Pfam" id="PF23559">
    <property type="entry name" value="WHD_DRP"/>
    <property type="match status" value="2"/>
</dbReference>
<dbReference type="InterPro" id="IPR006553">
    <property type="entry name" value="Leu-rich_rpt_Cys-con_subtyp"/>
</dbReference>
<dbReference type="InterPro" id="IPR002182">
    <property type="entry name" value="NB-ARC"/>
</dbReference>
<gene>
    <name evidence="9" type="ORF">FSB_LOCUS33445</name>
</gene>
<feature type="domain" description="Disease resistance R13L4/SHOC-2-like LRR" evidence="8">
    <location>
        <begin position="423"/>
        <end position="647"/>
    </location>
</feature>
<dbReference type="FunFam" id="1.10.10.10:FF:000322">
    <property type="entry name" value="Probable disease resistance protein At1g63360"/>
    <property type="match status" value="2"/>
</dbReference>
<dbReference type="InterPro" id="IPR055414">
    <property type="entry name" value="LRR_R13L4/SHOC2-like"/>
</dbReference>
<evidence type="ECO:0000256" key="2">
    <source>
        <dbReference type="ARBA" id="ARBA00022741"/>
    </source>
</evidence>
<protein>
    <recommendedName>
        <fullName evidence="10">NB-ARC domain-containing protein</fullName>
    </recommendedName>
</protein>
<keyword evidence="1" id="KW-0677">Repeat</keyword>
<feature type="domain" description="Disease resistance N-terminal" evidence="6">
    <location>
        <begin position="757"/>
        <end position="841"/>
    </location>
</feature>
<feature type="domain" description="Disease resistance R13L4/SHOC-2-like LRR" evidence="8">
    <location>
        <begin position="1273"/>
        <end position="1487"/>
    </location>
</feature>
<dbReference type="GO" id="GO:0006952">
    <property type="term" value="P:defense response"/>
    <property type="evidence" value="ECO:0007669"/>
    <property type="project" value="UniProtKB-KW"/>
</dbReference>